<feature type="compositionally biased region" description="Low complexity" evidence="1">
    <location>
        <begin position="222"/>
        <end position="245"/>
    </location>
</feature>
<dbReference type="HOGENOM" id="CLU_845142_0_0_1"/>
<gene>
    <name evidence="2" type="ORF">AG1IA_02773</name>
</gene>
<evidence type="ECO:0000313" key="2">
    <source>
        <dbReference type="EMBL" id="ELU43181.1"/>
    </source>
</evidence>
<evidence type="ECO:0000256" key="1">
    <source>
        <dbReference type="SAM" id="MobiDB-lite"/>
    </source>
</evidence>
<dbReference type="AlphaFoldDB" id="L8WYL8"/>
<dbReference type="OrthoDB" id="3236808at2759"/>
<proteinExistence type="predicted"/>
<feature type="region of interest" description="Disordered" evidence="1">
    <location>
        <begin position="124"/>
        <end position="183"/>
    </location>
</feature>
<evidence type="ECO:0000313" key="3">
    <source>
        <dbReference type="Proteomes" id="UP000011668"/>
    </source>
</evidence>
<protein>
    <submittedName>
        <fullName evidence="2">Uncharacterized protein</fullName>
    </submittedName>
</protein>
<comment type="caution">
    <text evidence="2">The sequence shown here is derived from an EMBL/GenBank/DDBJ whole genome shotgun (WGS) entry which is preliminary data.</text>
</comment>
<accession>L8WYL8</accession>
<reference evidence="2 3" key="1">
    <citation type="journal article" date="2013" name="Nat. Commun.">
        <title>The evolution and pathogenic mechanisms of the rice sheath blight pathogen.</title>
        <authorList>
            <person name="Zheng A."/>
            <person name="Lin R."/>
            <person name="Xu L."/>
            <person name="Qin P."/>
            <person name="Tang C."/>
            <person name="Ai P."/>
            <person name="Zhang D."/>
            <person name="Liu Y."/>
            <person name="Sun Z."/>
            <person name="Feng H."/>
            <person name="Wang Y."/>
            <person name="Chen Y."/>
            <person name="Liang X."/>
            <person name="Fu R."/>
            <person name="Li Q."/>
            <person name="Zhang J."/>
            <person name="Yu X."/>
            <person name="Xie Z."/>
            <person name="Ding L."/>
            <person name="Guan P."/>
            <person name="Tang J."/>
            <person name="Liang Y."/>
            <person name="Wang S."/>
            <person name="Deng Q."/>
            <person name="Li S."/>
            <person name="Zhu J."/>
            <person name="Wang L."/>
            <person name="Liu H."/>
            <person name="Li P."/>
        </authorList>
    </citation>
    <scope>NUCLEOTIDE SEQUENCE [LARGE SCALE GENOMIC DNA]</scope>
    <source>
        <strain evidence="3">AG-1 IA</strain>
    </source>
</reference>
<dbReference type="Proteomes" id="UP000011668">
    <property type="component" value="Unassembled WGS sequence"/>
</dbReference>
<keyword evidence="3" id="KW-1185">Reference proteome</keyword>
<feature type="compositionally biased region" description="Low complexity" evidence="1">
    <location>
        <begin position="150"/>
        <end position="167"/>
    </location>
</feature>
<feature type="region of interest" description="Disordered" evidence="1">
    <location>
        <begin position="213"/>
        <end position="245"/>
    </location>
</feature>
<feature type="compositionally biased region" description="Basic and acidic residues" evidence="1">
    <location>
        <begin position="172"/>
        <end position="183"/>
    </location>
</feature>
<name>L8WYL8_THACA</name>
<dbReference type="EMBL" id="AFRT01000601">
    <property type="protein sequence ID" value="ELU43181.1"/>
    <property type="molecule type" value="Genomic_DNA"/>
</dbReference>
<sequence>MIKSEQSCDVLFRLLEPAPAWPLPQSEKLLKQVSLNPLLFSTLPFTRYIVVFRYNYTGASCIICGARRYIFFGDFEYGLSIPGPKGHKLSKSIDSNNLNKSVSFSPQALLIVLSTVMASSQRKSSRIILRPGGPKQEPDTDYVPQATVGPLSSARSSPSTAPTQTRPTSKKSSRDPASRKAEYNRLYYAKNRGILLKKAAERARTIRNPIGTTRSSAKKATIKIPPSSTSTIPSTTRSLSSVASSDLGEPSFASFDIETTPDAPDIALPLWDESELVQVLVPPTPQNIEIRQLLIDAHRHSLTTMMLDRQKMEKTRNDNPLPAVFYKRR</sequence>
<organism evidence="2 3">
    <name type="scientific">Thanatephorus cucumeris (strain AG1-IA)</name>
    <name type="common">Rice sheath blight fungus</name>
    <name type="synonym">Rhizoctonia solani</name>
    <dbReference type="NCBI Taxonomy" id="983506"/>
    <lineage>
        <taxon>Eukaryota</taxon>
        <taxon>Fungi</taxon>
        <taxon>Dikarya</taxon>
        <taxon>Basidiomycota</taxon>
        <taxon>Agaricomycotina</taxon>
        <taxon>Agaricomycetes</taxon>
        <taxon>Cantharellales</taxon>
        <taxon>Ceratobasidiaceae</taxon>
        <taxon>Rhizoctonia</taxon>
        <taxon>Rhizoctonia solani AG-1</taxon>
    </lineage>
</organism>